<protein>
    <submittedName>
        <fullName evidence="1">Uncharacterized protein</fullName>
    </submittedName>
</protein>
<proteinExistence type="predicted"/>
<organism evidence="1">
    <name type="scientific">Rhodanobacter sp. FW102-FHT14D07</name>
    <dbReference type="NCBI Taxonomy" id="3351462"/>
    <lineage>
        <taxon>Bacteria</taxon>
        <taxon>Pseudomonadati</taxon>
        <taxon>Pseudomonadota</taxon>
        <taxon>Gammaproteobacteria</taxon>
        <taxon>Lysobacterales</taxon>
        <taxon>Rhodanobacteraceae</taxon>
        <taxon>Rhodanobacter</taxon>
    </lineage>
</organism>
<gene>
    <name evidence="1" type="ORF">ACFYG5_13810</name>
</gene>
<name>A0AB74USC1_9GAMM</name>
<evidence type="ECO:0000313" key="1">
    <source>
        <dbReference type="EMBL" id="XIA17629.1"/>
    </source>
</evidence>
<dbReference type="AlphaFoldDB" id="A0AB74USC1"/>
<accession>A0AB74USC1</accession>
<sequence length="95" mass="9844">MNIELHIERLVIDEAALGGERAAGVRAAIERELARRLAQPGVVDALRGLGAVATLPAATLPAASHPHERLGVRIATAVQHGLGITPAARVAGKEH</sequence>
<dbReference type="EMBL" id="CP170721">
    <property type="protein sequence ID" value="XIA17629.1"/>
    <property type="molecule type" value="Genomic_DNA"/>
</dbReference>
<dbReference type="RefSeq" id="WP_395116182.1">
    <property type="nucleotide sequence ID" value="NZ_CP170721.1"/>
</dbReference>
<reference evidence="1" key="1">
    <citation type="submission" date="2024-10" db="EMBL/GenBank/DDBJ databases">
        <authorList>
            <person name="Lesea H.P."/>
            <person name="Kuehl J.V."/>
            <person name="Chandonia J.-M."/>
        </authorList>
    </citation>
    <scope>NUCLEOTIDE SEQUENCE</scope>
    <source>
        <strain evidence="1">FW102-FHT14D07</strain>
    </source>
</reference>